<feature type="transmembrane region" description="Helical" evidence="2">
    <location>
        <begin position="22"/>
        <end position="47"/>
    </location>
</feature>
<keyword evidence="4" id="KW-1185">Reference proteome</keyword>
<keyword evidence="2" id="KW-1133">Transmembrane helix</keyword>
<reference evidence="4" key="1">
    <citation type="journal article" date="2019" name="Int. J. Syst. Evol. Microbiol.">
        <title>The Global Catalogue of Microorganisms (GCM) 10K type strain sequencing project: providing services to taxonomists for standard genome sequencing and annotation.</title>
        <authorList>
            <consortium name="The Broad Institute Genomics Platform"/>
            <consortium name="The Broad Institute Genome Sequencing Center for Infectious Disease"/>
            <person name="Wu L."/>
            <person name="Ma J."/>
        </authorList>
    </citation>
    <scope>NUCLEOTIDE SEQUENCE [LARGE SCALE GENOMIC DNA]</scope>
    <source>
        <strain evidence="4">KCTC 3950</strain>
    </source>
</reference>
<dbReference type="NCBIfam" id="TIGR02867">
    <property type="entry name" value="spore_II_P"/>
    <property type="match status" value="1"/>
</dbReference>
<name>A0ABW5PEE4_9BACL</name>
<sequence>MKWTSVTVNVGKVRRMGQSMGLLGRIYISLSLCSAVFFVLLGFGGMFQAKVNTSPASSMQGLAAAVSSRFFMDMMGMELPHAQQSSSASALSSRNITQFLFQYVTSINPHNYPQSLIAREIPLMDTDDAFVLRGSSGTDLGAAPQDYHPGNGSAKGEEEQTGNEPAPDGNAGADGSANQGNAGSEGSENGPVQAPDASAGTGNNDNPPGTETDSGIKEPVTTPTTNGKKVVFIYNSHNRESYFPALKKGAKFPEDSKTNVTLLSARLAKKLEELGVGASASKTDYASSVKNYNYNFSYKYSLKTIQTAFAQNPGIKFLFDIHRDSQGREKTTTTVKGVDYARVYFIVGHRNPDWKENEEFAAQIQQSLESKYPGISRGIWGKSSKNGNGEYNQHVSPNSILVEIGGVENTLQECYRTVDVLAKMIADVYWKAEKVNGGEKKQEPKKADDKGKLADSGAGKRG</sequence>
<accession>A0ABW5PEE4</accession>
<evidence type="ECO:0000256" key="2">
    <source>
        <dbReference type="SAM" id="Phobius"/>
    </source>
</evidence>
<feature type="region of interest" description="Disordered" evidence="1">
    <location>
        <begin position="436"/>
        <end position="462"/>
    </location>
</feature>
<organism evidence="3 4">
    <name type="scientific">Paenibacillus gansuensis</name>
    <dbReference type="NCBI Taxonomy" id="306542"/>
    <lineage>
        <taxon>Bacteria</taxon>
        <taxon>Bacillati</taxon>
        <taxon>Bacillota</taxon>
        <taxon>Bacilli</taxon>
        <taxon>Bacillales</taxon>
        <taxon>Paenibacillaceae</taxon>
        <taxon>Paenibacillus</taxon>
    </lineage>
</organism>
<keyword evidence="2" id="KW-0812">Transmembrane</keyword>
<dbReference type="RefSeq" id="WP_377602445.1">
    <property type="nucleotide sequence ID" value="NZ_JBHUME010000007.1"/>
</dbReference>
<evidence type="ECO:0000313" key="3">
    <source>
        <dbReference type="EMBL" id="MFD2612697.1"/>
    </source>
</evidence>
<dbReference type="Pfam" id="PF07454">
    <property type="entry name" value="SpoIIP"/>
    <property type="match status" value="1"/>
</dbReference>
<comment type="caution">
    <text evidence="3">The sequence shown here is derived from an EMBL/GenBank/DDBJ whole genome shotgun (WGS) entry which is preliminary data.</text>
</comment>
<protein>
    <submittedName>
        <fullName evidence="3">Stage II sporulation protein P</fullName>
    </submittedName>
</protein>
<dbReference type="SUPFAM" id="SSF53187">
    <property type="entry name" value="Zn-dependent exopeptidases"/>
    <property type="match status" value="1"/>
</dbReference>
<feature type="compositionally biased region" description="Polar residues" evidence="1">
    <location>
        <begin position="200"/>
        <end position="213"/>
    </location>
</feature>
<proteinExistence type="predicted"/>
<dbReference type="Gene3D" id="3.40.630.40">
    <property type="entry name" value="Zn-dependent exopeptidases"/>
    <property type="match status" value="1"/>
</dbReference>
<feature type="compositionally biased region" description="Polar residues" evidence="1">
    <location>
        <begin position="176"/>
        <end position="187"/>
    </location>
</feature>
<dbReference type="Proteomes" id="UP001597541">
    <property type="component" value="Unassembled WGS sequence"/>
</dbReference>
<gene>
    <name evidence="3" type="primary">spoIIP</name>
    <name evidence="3" type="ORF">ACFSUF_09710</name>
</gene>
<keyword evidence="2" id="KW-0472">Membrane</keyword>
<evidence type="ECO:0000256" key="1">
    <source>
        <dbReference type="SAM" id="MobiDB-lite"/>
    </source>
</evidence>
<evidence type="ECO:0000313" key="4">
    <source>
        <dbReference type="Proteomes" id="UP001597541"/>
    </source>
</evidence>
<dbReference type="EMBL" id="JBHUME010000007">
    <property type="protein sequence ID" value="MFD2612697.1"/>
    <property type="molecule type" value="Genomic_DNA"/>
</dbReference>
<feature type="region of interest" description="Disordered" evidence="1">
    <location>
        <begin position="135"/>
        <end position="224"/>
    </location>
</feature>
<dbReference type="InterPro" id="IPR010897">
    <property type="entry name" value="Spore_II_P"/>
</dbReference>
<feature type="compositionally biased region" description="Basic and acidic residues" evidence="1">
    <location>
        <begin position="436"/>
        <end position="453"/>
    </location>
</feature>